<proteinExistence type="predicted"/>
<dbReference type="Gene3D" id="2.60.120.10">
    <property type="entry name" value="Jelly Rolls"/>
    <property type="match status" value="1"/>
</dbReference>
<name>A0A1I5MCY9_9GAMM</name>
<dbReference type="Proteomes" id="UP000182692">
    <property type="component" value="Unassembled WGS sequence"/>
</dbReference>
<dbReference type="SUPFAM" id="SSF51182">
    <property type="entry name" value="RmlC-like cupins"/>
    <property type="match status" value="1"/>
</dbReference>
<protein>
    <submittedName>
        <fullName evidence="1">Predicted metal-dependent enzyme of the double-stranded beta helix superfamily</fullName>
    </submittedName>
</protein>
<sequence length="194" mass="21976">MGAASKTFELDSLIEACQHALTTDTPQEAIRNIVSDMIQDHHQVRQALGQQNVASVEKLYASETLSIVNFVWAPHMTMPAHNHNMWAVVGVYEGREDHIFWRRKKDAGEGEIEAAGAASISSGEVICMNIDAIHSVTNPTNLFTRAIHIYAGDFFEIERSEWETLSLTENLFDPEKNRERFESENRKYQAIKGR</sequence>
<dbReference type="AlphaFoldDB" id="A0A1I5MCY9"/>
<evidence type="ECO:0000313" key="1">
    <source>
        <dbReference type="EMBL" id="SFP07197.1"/>
    </source>
</evidence>
<dbReference type="InterPro" id="IPR011051">
    <property type="entry name" value="RmlC_Cupin_sf"/>
</dbReference>
<reference evidence="1 2" key="1">
    <citation type="submission" date="2016-10" db="EMBL/GenBank/DDBJ databases">
        <authorList>
            <person name="de Groot N.N."/>
        </authorList>
    </citation>
    <scope>NUCLEOTIDE SEQUENCE [LARGE SCALE GENOMIC DNA]</scope>
    <source>
        <strain evidence="1 2">DSM 15893</strain>
    </source>
</reference>
<dbReference type="InterPro" id="IPR014710">
    <property type="entry name" value="RmlC-like_jellyroll"/>
</dbReference>
<dbReference type="RefSeq" id="WP_017012904.1">
    <property type="nucleotide sequence ID" value="NZ_FOWR01000007.1"/>
</dbReference>
<evidence type="ECO:0000313" key="2">
    <source>
        <dbReference type="Proteomes" id="UP000182692"/>
    </source>
</evidence>
<gene>
    <name evidence="1" type="ORF">SAMN03084138_01265</name>
</gene>
<organism evidence="1 2">
    <name type="scientific">Enterovibrio norvegicus DSM 15893</name>
    <dbReference type="NCBI Taxonomy" id="1121869"/>
    <lineage>
        <taxon>Bacteria</taxon>
        <taxon>Pseudomonadati</taxon>
        <taxon>Pseudomonadota</taxon>
        <taxon>Gammaproteobacteria</taxon>
        <taxon>Vibrionales</taxon>
        <taxon>Vibrionaceae</taxon>
        <taxon>Enterovibrio</taxon>
    </lineage>
</organism>
<accession>A0A1I5MCY9</accession>
<dbReference type="EMBL" id="FOWR01000007">
    <property type="protein sequence ID" value="SFP07197.1"/>
    <property type="molecule type" value="Genomic_DNA"/>
</dbReference>
<dbReference type="STRING" id="1121869.SAMN03084138_01265"/>
<dbReference type="GeneID" id="35872156"/>
<dbReference type="OrthoDB" id="7059163at2"/>